<evidence type="ECO:0000256" key="2">
    <source>
        <dbReference type="ARBA" id="ARBA00022723"/>
    </source>
</evidence>
<protein>
    <submittedName>
        <fullName evidence="5">Hemerythrin</fullName>
    </submittedName>
</protein>
<dbReference type="PANTHER" id="PTHR37164:SF1">
    <property type="entry name" value="BACTERIOHEMERYTHRIN"/>
    <property type="match status" value="1"/>
</dbReference>
<dbReference type="AlphaFoldDB" id="A0A1M5WBX5"/>
<evidence type="ECO:0000256" key="1">
    <source>
        <dbReference type="ARBA" id="ARBA00010587"/>
    </source>
</evidence>
<organism evidence="5 6">
    <name type="scientific">Sporobacter termitidis DSM 10068</name>
    <dbReference type="NCBI Taxonomy" id="1123282"/>
    <lineage>
        <taxon>Bacteria</taxon>
        <taxon>Bacillati</taxon>
        <taxon>Bacillota</taxon>
        <taxon>Clostridia</taxon>
        <taxon>Eubacteriales</taxon>
        <taxon>Oscillospiraceae</taxon>
        <taxon>Sporobacter</taxon>
    </lineage>
</organism>
<evidence type="ECO:0000313" key="5">
    <source>
        <dbReference type="EMBL" id="SHH85099.1"/>
    </source>
</evidence>
<dbReference type="Pfam" id="PF01814">
    <property type="entry name" value="Hemerythrin"/>
    <property type="match status" value="1"/>
</dbReference>
<dbReference type="RefSeq" id="WP_073076743.1">
    <property type="nucleotide sequence ID" value="NZ_FQXV01000003.1"/>
</dbReference>
<feature type="domain" description="Hemerythrin-like" evidence="4">
    <location>
        <begin position="11"/>
        <end position="125"/>
    </location>
</feature>
<dbReference type="NCBIfam" id="TIGR02481">
    <property type="entry name" value="hemeryth_dom"/>
    <property type="match status" value="1"/>
</dbReference>
<dbReference type="Gene3D" id="1.20.120.50">
    <property type="entry name" value="Hemerythrin-like"/>
    <property type="match status" value="1"/>
</dbReference>
<keyword evidence="2" id="KW-0479">Metal-binding</keyword>
<dbReference type="NCBIfam" id="NF033749">
    <property type="entry name" value="bact_hemeryth"/>
    <property type="match status" value="1"/>
</dbReference>
<dbReference type="OrthoDB" id="9797092at2"/>
<reference evidence="5 6" key="1">
    <citation type="submission" date="2016-11" db="EMBL/GenBank/DDBJ databases">
        <authorList>
            <person name="Jaros S."/>
            <person name="Januszkiewicz K."/>
            <person name="Wedrychowicz H."/>
        </authorList>
    </citation>
    <scope>NUCLEOTIDE SEQUENCE [LARGE SCALE GENOMIC DNA]</scope>
    <source>
        <strain evidence="5 6">DSM 10068</strain>
    </source>
</reference>
<dbReference type="Proteomes" id="UP000183995">
    <property type="component" value="Unassembled WGS sequence"/>
</dbReference>
<evidence type="ECO:0000259" key="4">
    <source>
        <dbReference type="Pfam" id="PF01814"/>
    </source>
</evidence>
<dbReference type="EMBL" id="FQXV01000003">
    <property type="protein sequence ID" value="SHH85099.1"/>
    <property type="molecule type" value="Genomic_DNA"/>
</dbReference>
<evidence type="ECO:0000256" key="3">
    <source>
        <dbReference type="ARBA" id="ARBA00023004"/>
    </source>
</evidence>
<accession>A0A1M5WBX5</accession>
<dbReference type="GO" id="GO:0046872">
    <property type="term" value="F:metal ion binding"/>
    <property type="evidence" value="ECO:0007669"/>
    <property type="project" value="UniProtKB-KW"/>
</dbReference>
<dbReference type="STRING" id="1123282.SAMN02745823_01188"/>
<dbReference type="PANTHER" id="PTHR37164">
    <property type="entry name" value="BACTERIOHEMERYTHRIN"/>
    <property type="match status" value="1"/>
</dbReference>
<gene>
    <name evidence="5" type="ORF">SAMN02745823_01188</name>
</gene>
<sequence length="129" mass="14951">MTWKDSFSIGIPEIDKQHRELCDQVDNLFDACTRGKGADEVTKVLNFLEKYTVKHFADEEAFQLKIKYPKYQQHKAKHTDFINQVAKLKKEATEGGVNIAMVIKINQAISDWLIEHIKNTDSDLKNYVH</sequence>
<dbReference type="InterPro" id="IPR012312">
    <property type="entry name" value="Hemerythrin-like"/>
</dbReference>
<dbReference type="CDD" id="cd12107">
    <property type="entry name" value="Hemerythrin"/>
    <property type="match status" value="1"/>
</dbReference>
<keyword evidence="3" id="KW-0408">Iron</keyword>
<dbReference type="SUPFAM" id="SSF47188">
    <property type="entry name" value="Hemerythrin-like"/>
    <property type="match status" value="1"/>
</dbReference>
<evidence type="ECO:0000313" key="6">
    <source>
        <dbReference type="Proteomes" id="UP000183995"/>
    </source>
</evidence>
<name>A0A1M5WBX5_9FIRM</name>
<dbReference type="InterPro" id="IPR012827">
    <property type="entry name" value="Hemerythrin_metal-bd"/>
</dbReference>
<dbReference type="InterPro" id="IPR035938">
    <property type="entry name" value="Hemerythrin-like_sf"/>
</dbReference>
<comment type="similarity">
    <text evidence="1">Belongs to the hemerythrin family.</text>
</comment>
<dbReference type="InterPro" id="IPR050669">
    <property type="entry name" value="Hemerythrin"/>
</dbReference>
<keyword evidence="6" id="KW-1185">Reference proteome</keyword>
<proteinExistence type="inferred from homology"/>